<dbReference type="EMBL" id="JARFID010000032">
    <property type="protein sequence ID" value="MDE8696873.1"/>
    <property type="molecule type" value="Genomic_DNA"/>
</dbReference>
<accession>A0A0P0GAP6</accession>
<dbReference type="Proteomes" id="UP000482653">
    <property type="component" value="Unassembled WGS sequence"/>
</dbReference>
<reference evidence="8 10" key="2">
    <citation type="submission" date="2018-08" db="EMBL/GenBank/DDBJ databases">
        <title>A genome reference for cultivated species of the human gut microbiota.</title>
        <authorList>
            <person name="Zou Y."/>
            <person name="Xue W."/>
            <person name="Luo G."/>
        </authorList>
    </citation>
    <scope>NUCLEOTIDE SEQUENCE [LARGE SCALE GENOMIC DNA]</scope>
    <source>
        <strain evidence="8 10">AF22-3AC</strain>
    </source>
</reference>
<evidence type="ECO:0000313" key="6">
    <source>
        <dbReference type="EMBL" id="MDE8696873.1"/>
    </source>
</evidence>
<dbReference type="STRING" id="246787.BcellWH2_03920"/>
<name>A0A0P0GAP6_9BACE</name>
<reference evidence="6" key="4">
    <citation type="submission" date="2023-03" db="EMBL/GenBank/DDBJ databases">
        <title>DFI Biobank Strains.</title>
        <authorList>
            <person name="Mostad J."/>
            <person name="Paddock L."/>
            <person name="Medina S."/>
            <person name="Waligurski E."/>
            <person name="Barat B."/>
            <person name="Smith R."/>
            <person name="Burgo V."/>
            <person name="Metcalfe C."/>
            <person name="Woodson C."/>
            <person name="Sundararajan A."/>
            <person name="Ramaswamy R."/>
            <person name="Lin H."/>
            <person name="Pamer E.G."/>
        </authorList>
    </citation>
    <scope>NUCLEOTIDE SEQUENCE</scope>
    <source>
        <strain evidence="6">DFI.9.5</strain>
    </source>
</reference>
<proteinExistence type="inferred from homology"/>
<dbReference type="Proteomes" id="UP000448877">
    <property type="component" value="Unassembled WGS sequence"/>
</dbReference>
<protein>
    <submittedName>
        <fullName evidence="2 3">Polymer-forming cytoskeletal</fullName>
    </submittedName>
</protein>
<dbReference type="EMBL" id="CP012801">
    <property type="protein sequence ID" value="ALJ61141.1"/>
    <property type="molecule type" value="Genomic_DNA"/>
</dbReference>
<dbReference type="Proteomes" id="UP000283341">
    <property type="component" value="Unassembled WGS sequence"/>
</dbReference>
<dbReference type="InterPro" id="IPR007607">
    <property type="entry name" value="BacA/B"/>
</dbReference>
<organism evidence="2 9">
    <name type="scientific">Bacteroides cellulosilyticus</name>
    <dbReference type="NCBI Taxonomy" id="246787"/>
    <lineage>
        <taxon>Bacteria</taxon>
        <taxon>Pseudomonadati</taxon>
        <taxon>Bacteroidota</taxon>
        <taxon>Bacteroidia</taxon>
        <taxon>Bacteroidales</taxon>
        <taxon>Bacteroidaceae</taxon>
        <taxon>Bacteroides</taxon>
    </lineage>
</organism>
<dbReference type="EMBL" id="VVYX01000013">
    <property type="protein sequence ID" value="KAA5418726.1"/>
    <property type="molecule type" value="Genomic_DNA"/>
</dbReference>
<evidence type="ECO:0000313" key="12">
    <source>
        <dbReference type="Proteomes" id="UP000448877"/>
    </source>
</evidence>
<dbReference type="EMBL" id="VVYV01000047">
    <property type="protein sequence ID" value="KAA5413826.1"/>
    <property type="molecule type" value="Genomic_DNA"/>
</dbReference>
<dbReference type="EMBL" id="QRVJ01000001">
    <property type="protein sequence ID" value="RGS40039.1"/>
    <property type="molecule type" value="Genomic_DNA"/>
</dbReference>
<dbReference type="Proteomes" id="UP001221924">
    <property type="component" value="Unassembled WGS sequence"/>
</dbReference>
<evidence type="ECO:0000313" key="2">
    <source>
        <dbReference type="EMBL" id="ALJ61141.1"/>
    </source>
</evidence>
<evidence type="ECO:0000313" key="4">
    <source>
        <dbReference type="EMBL" id="KAA5413826.1"/>
    </source>
</evidence>
<evidence type="ECO:0000313" key="10">
    <source>
        <dbReference type="Proteomes" id="UP000283341"/>
    </source>
</evidence>
<evidence type="ECO:0000313" key="5">
    <source>
        <dbReference type="EMBL" id="KAA5418726.1"/>
    </source>
</evidence>
<sequence>MFNSKKGIDDKVSNKLTTLSSQSLIKGDCSIDGDMRIDGTVEGNIRCTGKIVIGPEGKIHGNLSCTHACLHGTIIGDAYVKEELTLKANCVMQGNIYTTKLEIESQAKFNGSCNTNDTSHEIKLLEAVTE</sequence>
<dbReference type="InterPro" id="IPR011004">
    <property type="entry name" value="Trimer_LpxA-like_sf"/>
</dbReference>
<evidence type="ECO:0000256" key="1">
    <source>
        <dbReference type="ARBA" id="ARBA00044755"/>
    </source>
</evidence>
<dbReference type="PANTHER" id="PTHR35024:SF4">
    <property type="entry name" value="POLYMER-FORMING CYTOSKELETAL PROTEIN"/>
    <property type="match status" value="1"/>
</dbReference>
<dbReference type="RefSeq" id="WP_007212336.1">
    <property type="nucleotide sequence ID" value="NZ_CABMLT010000010.1"/>
</dbReference>
<dbReference type="EMBL" id="VVYW01000001">
    <property type="protein sequence ID" value="KAA5411289.1"/>
    <property type="molecule type" value="Genomic_DNA"/>
</dbReference>
<dbReference type="SUPFAM" id="SSF51161">
    <property type="entry name" value="Trimeric LpxA-like enzymes"/>
    <property type="match status" value="1"/>
</dbReference>
<evidence type="ECO:0000313" key="9">
    <source>
        <dbReference type="Proteomes" id="UP000061809"/>
    </source>
</evidence>
<dbReference type="GeneID" id="66310316"/>
<evidence type="ECO:0000313" key="8">
    <source>
        <dbReference type="EMBL" id="RGS40039.1"/>
    </source>
</evidence>
<reference evidence="2 9" key="1">
    <citation type="journal article" date="2015" name="Science">
        <title>Genetic determinants of in vivo fitness and diet responsiveness in multiple human gut Bacteroides.</title>
        <authorList>
            <person name="Wu M."/>
            <person name="McNulty N.P."/>
            <person name="Rodionov D.A."/>
            <person name="Khoroshkin M.S."/>
            <person name="Griffin N.W."/>
            <person name="Cheng J."/>
            <person name="Latreille P."/>
            <person name="Kerstetter R.A."/>
            <person name="Terrapon N."/>
            <person name="Henrissat B."/>
            <person name="Osterman A.L."/>
            <person name="Gordon J.I."/>
        </authorList>
    </citation>
    <scope>NUCLEOTIDE SEQUENCE [LARGE SCALE GENOMIC DNA]</scope>
    <source>
        <strain evidence="2 9">WH2</strain>
    </source>
</reference>
<dbReference type="Proteomes" id="UP001266995">
    <property type="component" value="Unassembled WGS sequence"/>
</dbReference>
<reference evidence="7" key="5">
    <citation type="submission" date="2023-08" db="EMBL/GenBank/DDBJ databases">
        <title>Reintroducing virulent viruses to syntetic microbiomes.</title>
        <authorList>
            <person name="Wilde J."/>
            <person name="Boyes R."/>
            <person name="Robinson A.V."/>
            <person name="Daisley B.A."/>
            <person name="Allen-Vercoe E."/>
        </authorList>
    </citation>
    <scope>NUCLEOTIDE SEQUENCE</scope>
    <source>
        <strain evidence="7">225I_12FAA</strain>
    </source>
</reference>
<reference evidence="11 12" key="3">
    <citation type="journal article" date="2019" name="Nat. Med.">
        <title>A library of human gut bacterial isolates paired with longitudinal multiomics data enables mechanistic microbiome research.</title>
        <authorList>
            <person name="Poyet M."/>
            <person name="Groussin M."/>
            <person name="Gibbons S.M."/>
            <person name="Avila-Pacheco J."/>
            <person name="Jiang X."/>
            <person name="Kearney S.M."/>
            <person name="Perrotta A.R."/>
            <person name="Berdy B."/>
            <person name="Zhao S."/>
            <person name="Lieberman T.D."/>
            <person name="Swanson P.K."/>
            <person name="Smith M."/>
            <person name="Roesemann S."/>
            <person name="Alexander J.E."/>
            <person name="Rich S.A."/>
            <person name="Livny J."/>
            <person name="Vlamakis H."/>
            <person name="Clish C."/>
            <person name="Bullock K."/>
            <person name="Deik A."/>
            <person name="Scott J."/>
            <person name="Pierce K.A."/>
            <person name="Xavier R.J."/>
            <person name="Alm E.J."/>
        </authorList>
    </citation>
    <scope>NUCLEOTIDE SEQUENCE [LARGE SCALE GENOMIC DNA]</scope>
    <source>
        <strain evidence="4 12">BIOML-A6</strain>
        <strain evidence="3 11">BIOML-A7</strain>
        <strain evidence="5 13">BIOML-A8</strain>
    </source>
</reference>
<evidence type="ECO:0000313" key="13">
    <source>
        <dbReference type="Proteomes" id="UP000482653"/>
    </source>
</evidence>
<evidence type="ECO:0000313" key="11">
    <source>
        <dbReference type="Proteomes" id="UP000325055"/>
    </source>
</evidence>
<dbReference type="Pfam" id="PF04519">
    <property type="entry name" value="Bactofilin"/>
    <property type="match status" value="1"/>
</dbReference>
<dbReference type="PANTHER" id="PTHR35024">
    <property type="entry name" value="HYPOTHETICAL CYTOSOLIC PROTEIN"/>
    <property type="match status" value="1"/>
</dbReference>
<dbReference type="Proteomes" id="UP000325055">
    <property type="component" value="Unassembled WGS sequence"/>
</dbReference>
<comment type="similarity">
    <text evidence="1">Belongs to the bactofilin family.</text>
</comment>
<dbReference type="KEGG" id="bcel:BcellWH2_03920"/>
<dbReference type="Proteomes" id="UP000061809">
    <property type="component" value="Chromosome"/>
</dbReference>
<evidence type="ECO:0000313" key="3">
    <source>
        <dbReference type="EMBL" id="KAA5411289.1"/>
    </source>
</evidence>
<dbReference type="eggNOG" id="COG1664">
    <property type="taxonomic scope" value="Bacteria"/>
</dbReference>
<dbReference type="AlphaFoldDB" id="A0A0P0GAP6"/>
<gene>
    <name evidence="2" type="ORF">BcellWH2_03920</name>
    <name evidence="8" type="ORF">DWX97_01825</name>
    <name evidence="4" type="ORF">F2Y81_22095</name>
    <name evidence="3" type="ORF">F2Y86_00770</name>
    <name evidence="5" type="ORF">F2Y87_12420</name>
    <name evidence="6" type="ORF">PZH42_22475</name>
    <name evidence="7" type="ORF">RO785_21320</name>
</gene>
<dbReference type="PATRIC" id="fig|246787.4.peg.4056"/>
<dbReference type="EMBL" id="JAVSNH010000001">
    <property type="protein sequence ID" value="MDT4513515.1"/>
    <property type="molecule type" value="Genomic_DNA"/>
</dbReference>
<evidence type="ECO:0000313" key="7">
    <source>
        <dbReference type="EMBL" id="MDT4513515.1"/>
    </source>
</evidence>